<dbReference type="EMBL" id="CM010717">
    <property type="protein sequence ID" value="RZC54736.1"/>
    <property type="molecule type" value="Genomic_DNA"/>
</dbReference>
<dbReference type="InterPro" id="IPR011990">
    <property type="entry name" value="TPR-like_helical_dom_sf"/>
</dbReference>
<keyword evidence="4" id="KW-1185">Reference proteome</keyword>
<organism evidence="3 4">
    <name type="scientific">Papaver somniferum</name>
    <name type="common">Opium poppy</name>
    <dbReference type="NCBI Taxonomy" id="3469"/>
    <lineage>
        <taxon>Eukaryota</taxon>
        <taxon>Viridiplantae</taxon>
        <taxon>Streptophyta</taxon>
        <taxon>Embryophyta</taxon>
        <taxon>Tracheophyta</taxon>
        <taxon>Spermatophyta</taxon>
        <taxon>Magnoliopsida</taxon>
        <taxon>Ranunculales</taxon>
        <taxon>Papaveraceae</taxon>
        <taxon>Papaveroideae</taxon>
        <taxon>Papaver</taxon>
    </lineage>
</organism>
<evidence type="ECO:0000256" key="2">
    <source>
        <dbReference type="PROSITE-ProRule" id="PRU00708"/>
    </source>
</evidence>
<dbReference type="PANTHER" id="PTHR47931">
    <property type="entry name" value="OS01G0228400 PROTEIN"/>
    <property type="match status" value="1"/>
</dbReference>
<feature type="repeat" description="PPR" evidence="2">
    <location>
        <begin position="47"/>
        <end position="81"/>
    </location>
</feature>
<keyword evidence="1" id="KW-0677">Repeat</keyword>
<dbReference type="Gene3D" id="1.25.40.10">
    <property type="entry name" value="Tetratricopeptide repeat domain"/>
    <property type="match status" value="1"/>
</dbReference>
<dbReference type="InterPro" id="IPR002885">
    <property type="entry name" value="PPR_rpt"/>
</dbReference>
<dbReference type="NCBIfam" id="TIGR00756">
    <property type="entry name" value="PPR"/>
    <property type="match status" value="1"/>
</dbReference>
<gene>
    <name evidence="3" type="ORF">C5167_013587</name>
</gene>
<dbReference type="Proteomes" id="UP000316621">
    <property type="component" value="Chromosome 3"/>
</dbReference>
<evidence type="ECO:0000313" key="3">
    <source>
        <dbReference type="EMBL" id="RZC54736.1"/>
    </source>
</evidence>
<dbReference type="Pfam" id="PF12854">
    <property type="entry name" value="PPR_1"/>
    <property type="match status" value="1"/>
</dbReference>
<reference evidence="3 4" key="1">
    <citation type="journal article" date="2018" name="Science">
        <title>The opium poppy genome and morphinan production.</title>
        <authorList>
            <person name="Guo L."/>
            <person name="Winzer T."/>
            <person name="Yang X."/>
            <person name="Li Y."/>
            <person name="Ning Z."/>
            <person name="He Z."/>
            <person name="Teodor R."/>
            <person name="Lu Y."/>
            <person name="Bowser T.A."/>
            <person name="Graham I.A."/>
            <person name="Ye K."/>
        </authorList>
    </citation>
    <scope>NUCLEOTIDE SEQUENCE [LARGE SCALE GENOMIC DNA]</scope>
    <source>
        <strain evidence="4">cv. HN1</strain>
        <tissue evidence="3">Leaves</tissue>
    </source>
</reference>
<sequence>MKTEEIHSDAVVYNPIVDVFIALSEAGRFKEALGMIERLVVTESDPTLSTYNSMVKGYCKAGDLAGASKILKMMIGRGVFAGSSYLPLVNQDVE</sequence>
<proteinExistence type="predicted"/>
<dbReference type="AlphaFoldDB" id="A0A4Y7J2R2"/>
<dbReference type="Gramene" id="RZC54736">
    <property type="protein sequence ID" value="RZC54736"/>
    <property type="gene ID" value="C5167_013587"/>
</dbReference>
<dbReference type="PANTHER" id="PTHR47931:SF2">
    <property type="entry name" value="OS01G0228400 PROTEIN"/>
    <property type="match status" value="1"/>
</dbReference>
<accession>A0A4Y7J2R2</accession>
<evidence type="ECO:0000256" key="1">
    <source>
        <dbReference type="ARBA" id="ARBA00022737"/>
    </source>
</evidence>
<name>A0A4Y7J2R2_PAPSO</name>
<evidence type="ECO:0000313" key="4">
    <source>
        <dbReference type="Proteomes" id="UP000316621"/>
    </source>
</evidence>
<protein>
    <recommendedName>
        <fullName evidence="5">Pentacotripeptide-repeat region of PRORP domain-containing protein</fullName>
    </recommendedName>
</protein>
<dbReference type="PROSITE" id="PS51375">
    <property type="entry name" value="PPR"/>
    <property type="match status" value="1"/>
</dbReference>
<evidence type="ECO:0008006" key="5">
    <source>
        <dbReference type="Google" id="ProtNLM"/>
    </source>
</evidence>